<reference evidence="2 3" key="1">
    <citation type="submission" date="2024-01" db="EMBL/GenBank/DDBJ databases">
        <authorList>
            <person name="Allen C."/>
            <person name="Tagirdzhanova G."/>
        </authorList>
    </citation>
    <scope>NUCLEOTIDE SEQUENCE [LARGE SCALE GENOMIC DNA]</scope>
    <source>
        <strain evidence="2 3">CBS 573.63</strain>
    </source>
</reference>
<dbReference type="Proteomes" id="UP001642501">
    <property type="component" value="Unassembled WGS sequence"/>
</dbReference>
<accession>A0ABP0DDH2</accession>
<evidence type="ECO:0000313" key="2">
    <source>
        <dbReference type="EMBL" id="CAK7265210.1"/>
    </source>
</evidence>
<evidence type="ECO:0000259" key="1">
    <source>
        <dbReference type="Pfam" id="PF01636"/>
    </source>
</evidence>
<feature type="domain" description="Aminoglycoside phosphotransferase" evidence="1">
    <location>
        <begin position="12"/>
        <end position="48"/>
    </location>
</feature>
<dbReference type="InterPro" id="IPR011009">
    <property type="entry name" value="Kinase-like_dom_sf"/>
</dbReference>
<dbReference type="Pfam" id="PF01636">
    <property type="entry name" value="APH"/>
    <property type="match status" value="1"/>
</dbReference>
<gene>
    <name evidence="2" type="ORF">SEPCBS57363_001465</name>
</gene>
<proteinExistence type="predicted"/>
<keyword evidence="3" id="KW-1185">Reference proteome</keyword>
<protein>
    <recommendedName>
        <fullName evidence="1">Aminoglycoside phosphotransferase domain-containing protein</fullName>
    </recommendedName>
</protein>
<dbReference type="EMBL" id="CAWUOM010000015">
    <property type="protein sequence ID" value="CAK7265210.1"/>
    <property type="molecule type" value="Genomic_DNA"/>
</dbReference>
<dbReference type="InterPro" id="IPR002575">
    <property type="entry name" value="Aminoglycoside_PTrfase"/>
</dbReference>
<comment type="caution">
    <text evidence="2">The sequence shown here is derived from an EMBL/GenBank/DDBJ whole genome shotgun (WGS) entry which is preliminary data.</text>
</comment>
<dbReference type="Gene3D" id="1.10.510.10">
    <property type="entry name" value="Transferase(Phosphotransferase) domain 1"/>
    <property type="match status" value="1"/>
</dbReference>
<sequence>MVRHGRDSMPRFPLCHADISVQNLFVDNDLNISCVIDWANAFTAPPAQLLALPGLPRPGDLVSDSSLMDAFRSGFELKEANINVRSIEPDLWIAGQMASRFVRLVTLDAFQDYVHLEALWTFACGSATPSDEDDITSLPGLLTELAEEEDAMELAEDLAAEDVPESKIQRREKEYFELLGPERLAVAQKVALAAEMNPHFVADYRLWRWIDAVMEDRDMAGYNHTGTYADFRAPTVEILNDFLTFSYSLSARKEWQEEMKAREERKRRFEVKCAAFIERVDRTIDAHAHTVIKGCRTIKKRMIALELRYKRDPVALTGLALKE</sequence>
<dbReference type="SUPFAM" id="SSF56112">
    <property type="entry name" value="Protein kinase-like (PK-like)"/>
    <property type="match status" value="1"/>
</dbReference>
<name>A0ABP0DDH2_9PEZI</name>
<organism evidence="2 3">
    <name type="scientific">Sporothrix epigloea</name>
    <dbReference type="NCBI Taxonomy" id="1892477"/>
    <lineage>
        <taxon>Eukaryota</taxon>
        <taxon>Fungi</taxon>
        <taxon>Dikarya</taxon>
        <taxon>Ascomycota</taxon>
        <taxon>Pezizomycotina</taxon>
        <taxon>Sordariomycetes</taxon>
        <taxon>Sordariomycetidae</taxon>
        <taxon>Ophiostomatales</taxon>
        <taxon>Ophiostomataceae</taxon>
        <taxon>Sporothrix</taxon>
    </lineage>
</organism>
<evidence type="ECO:0000313" key="3">
    <source>
        <dbReference type="Proteomes" id="UP001642501"/>
    </source>
</evidence>